<dbReference type="AlphaFoldDB" id="A0A7J7JU98"/>
<dbReference type="Proteomes" id="UP000593567">
    <property type="component" value="Unassembled WGS sequence"/>
</dbReference>
<organism evidence="1 2">
    <name type="scientific">Bugula neritina</name>
    <name type="common">Brown bryozoan</name>
    <name type="synonym">Sertularia neritina</name>
    <dbReference type="NCBI Taxonomy" id="10212"/>
    <lineage>
        <taxon>Eukaryota</taxon>
        <taxon>Metazoa</taxon>
        <taxon>Spiralia</taxon>
        <taxon>Lophotrochozoa</taxon>
        <taxon>Bryozoa</taxon>
        <taxon>Gymnolaemata</taxon>
        <taxon>Cheilostomatida</taxon>
        <taxon>Flustrina</taxon>
        <taxon>Buguloidea</taxon>
        <taxon>Bugulidae</taxon>
        <taxon>Bugula</taxon>
    </lineage>
</organism>
<evidence type="ECO:0000313" key="1">
    <source>
        <dbReference type="EMBL" id="KAF6029527.1"/>
    </source>
</evidence>
<gene>
    <name evidence="1" type="ORF">EB796_012214</name>
</gene>
<name>A0A7J7JU98_BUGNE</name>
<accession>A0A7J7JU98</accession>
<evidence type="ECO:0000313" key="2">
    <source>
        <dbReference type="Proteomes" id="UP000593567"/>
    </source>
</evidence>
<comment type="caution">
    <text evidence="1">The sequence shown here is derived from an EMBL/GenBank/DDBJ whole genome shotgun (WGS) entry which is preliminary data.</text>
</comment>
<reference evidence="1" key="1">
    <citation type="submission" date="2020-06" db="EMBL/GenBank/DDBJ databases">
        <title>Draft genome of Bugula neritina, a colonial animal packing powerful symbionts and potential medicines.</title>
        <authorList>
            <person name="Rayko M."/>
        </authorList>
    </citation>
    <scope>NUCLEOTIDE SEQUENCE [LARGE SCALE GENOMIC DNA]</scope>
    <source>
        <strain evidence="1">Kwan_BN1</strain>
    </source>
</reference>
<sequence length="82" mass="9385">MAELSILKEQLAESKSAQETLVQSHNAELSSLDKKHNERLVEVQDKANAKLKEWEDKVKGRMSQLKIQNIEKSKTIENLTSH</sequence>
<dbReference type="EMBL" id="VXIV02001811">
    <property type="protein sequence ID" value="KAF6029527.1"/>
    <property type="molecule type" value="Genomic_DNA"/>
</dbReference>
<proteinExistence type="predicted"/>
<protein>
    <submittedName>
        <fullName evidence="1">Uncharacterized protein</fullName>
    </submittedName>
</protein>
<keyword evidence="2" id="KW-1185">Reference proteome</keyword>